<dbReference type="Pfam" id="PF18967">
    <property type="entry name" value="PycTM"/>
    <property type="match status" value="1"/>
</dbReference>
<dbReference type="GO" id="GO:0000166">
    <property type="term" value="F:nucleotide binding"/>
    <property type="evidence" value="ECO:0007669"/>
    <property type="project" value="UniProtKB-KW"/>
</dbReference>
<evidence type="ECO:0000313" key="10">
    <source>
        <dbReference type="EMBL" id="EFG09302.1"/>
    </source>
</evidence>
<keyword evidence="6" id="KW-0051">Antiviral defense</keyword>
<comment type="subcellular location">
    <subcellularLocation>
        <location evidence="1">Cell membrane</location>
    </subcellularLocation>
</comment>
<dbReference type="EMBL" id="CM000913">
    <property type="protein sequence ID" value="EFG09302.1"/>
    <property type="molecule type" value="Genomic_DNA"/>
</dbReference>
<protein>
    <recommendedName>
        <fullName evidence="9">Pycsar effector protein domain-containing protein</fullName>
    </recommendedName>
</protein>
<dbReference type="STRING" id="1901.BB341_07665"/>
<dbReference type="GO" id="GO:0051607">
    <property type="term" value="P:defense response to virus"/>
    <property type="evidence" value="ECO:0007669"/>
    <property type="project" value="UniProtKB-KW"/>
</dbReference>
<name>E2Q6K3_STRCL</name>
<gene>
    <name evidence="10" type="ORF">SCLAV_4228</name>
</gene>
<keyword evidence="3 8" id="KW-0812">Transmembrane</keyword>
<keyword evidence="2" id="KW-1003">Cell membrane</keyword>
<dbReference type="RefSeq" id="WP_003961839.1">
    <property type="nucleotide sequence ID" value="NZ_CM000913.1"/>
</dbReference>
<keyword evidence="4" id="KW-0547">Nucleotide-binding</keyword>
<dbReference type="Proteomes" id="UP000002357">
    <property type="component" value="Chromosome"/>
</dbReference>
<keyword evidence="11" id="KW-1185">Reference proteome</keyword>
<evidence type="ECO:0000256" key="6">
    <source>
        <dbReference type="ARBA" id="ARBA00023118"/>
    </source>
</evidence>
<keyword evidence="7 8" id="KW-0472">Membrane</keyword>
<feature type="domain" description="Pycsar effector protein" evidence="9">
    <location>
        <begin position="9"/>
        <end position="149"/>
    </location>
</feature>
<dbReference type="OrthoDB" id="4333329at2"/>
<evidence type="ECO:0000256" key="7">
    <source>
        <dbReference type="ARBA" id="ARBA00023136"/>
    </source>
</evidence>
<dbReference type="InterPro" id="IPR043760">
    <property type="entry name" value="PycTM_dom"/>
</dbReference>
<sequence length="153" mass="15224">MNTGLEARLAAALTGVQAEIAKADGKVAGVMAFVGAVLLAVVAAAKDLRGLPTGAYVSGGAGVVLLVAAVVMLLVAVCPRLGGARPVGFPAWARMTVDEIRADLETDRTAEHIAVQSGVALAKYQAISRGMVLVLAGLGLLVVAVAIVIGGAV</sequence>
<evidence type="ECO:0000256" key="5">
    <source>
        <dbReference type="ARBA" id="ARBA00022989"/>
    </source>
</evidence>
<feature type="transmembrane region" description="Helical" evidence="8">
    <location>
        <begin position="132"/>
        <end position="152"/>
    </location>
</feature>
<proteinExistence type="predicted"/>
<evidence type="ECO:0000256" key="1">
    <source>
        <dbReference type="ARBA" id="ARBA00004236"/>
    </source>
</evidence>
<keyword evidence="5 8" id="KW-1133">Transmembrane helix</keyword>
<evidence type="ECO:0000256" key="3">
    <source>
        <dbReference type="ARBA" id="ARBA00022692"/>
    </source>
</evidence>
<dbReference type="AlphaFoldDB" id="E2Q6K3"/>
<feature type="transmembrane region" description="Helical" evidence="8">
    <location>
        <begin position="57"/>
        <end position="77"/>
    </location>
</feature>
<evidence type="ECO:0000256" key="4">
    <source>
        <dbReference type="ARBA" id="ARBA00022741"/>
    </source>
</evidence>
<dbReference type="KEGG" id="sclf:BB341_07665"/>
<organism evidence="10 11">
    <name type="scientific">Streptomyces clavuligerus</name>
    <dbReference type="NCBI Taxonomy" id="1901"/>
    <lineage>
        <taxon>Bacteria</taxon>
        <taxon>Bacillati</taxon>
        <taxon>Actinomycetota</taxon>
        <taxon>Actinomycetes</taxon>
        <taxon>Kitasatosporales</taxon>
        <taxon>Streptomycetaceae</taxon>
        <taxon>Streptomyces</taxon>
    </lineage>
</organism>
<evidence type="ECO:0000313" key="11">
    <source>
        <dbReference type="Proteomes" id="UP000002357"/>
    </source>
</evidence>
<evidence type="ECO:0000256" key="8">
    <source>
        <dbReference type="SAM" id="Phobius"/>
    </source>
</evidence>
<dbReference type="GeneID" id="93729299"/>
<evidence type="ECO:0000256" key="2">
    <source>
        <dbReference type="ARBA" id="ARBA00022475"/>
    </source>
</evidence>
<evidence type="ECO:0000259" key="9">
    <source>
        <dbReference type="Pfam" id="PF18967"/>
    </source>
</evidence>
<accession>E2Q6K3</accession>
<reference evidence="10 11" key="1">
    <citation type="journal article" date="2010" name="Genome Biol. Evol.">
        <title>The sequence of a 1.8-mb bacterial linear plasmid reveals a rich evolutionary reservoir of secondary metabolic pathways.</title>
        <authorList>
            <person name="Medema M.H."/>
            <person name="Trefzer A."/>
            <person name="Kovalchuk A."/>
            <person name="van den Berg M."/>
            <person name="Mueller U."/>
            <person name="Heijne W."/>
            <person name="Wu L."/>
            <person name="Alam M.T."/>
            <person name="Ronning C.M."/>
            <person name="Nierman W.C."/>
            <person name="Bovenberg R.A.L."/>
            <person name="Breitling R."/>
            <person name="Takano E."/>
        </authorList>
    </citation>
    <scope>NUCLEOTIDE SEQUENCE [LARGE SCALE GENOMIC DNA]</scope>
    <source>
        <strain evidence="11">ATCC 27064 / DSM 738 / JCM 4710 / NBRC 13307 / NCIMB 12785 / NRRL 3585 / VKM Ac-602</strain>
    </source>
</reference>
<feature type="transmembrane region" description="Helical" evidence="8">
    <location>
        <begin position="27"/>
        <end position="45"/>
    </location>
</feature>
<dbReference type="GO" id="GO:0005886">
    <property type="term" value="C:plasma membrane"/>
    <property type="evidence" value="ECO:0007669"/>
    <property type="project" value="UniProtKB-SubCell"/>
</dbReference>
<dbReference type="eggNOG" id="ENOG502ZRCY">
    <property type="taxonomic scope" value="Bacteria"/>
</dbReference>